<proteinExistence type="inferred from homology"/>
<dbReference type="PROSITE" id="PS00571">
    <property type="entry name" value="AMIDASES"/>
    <property type="match status" value="1"/>
</dbReference>
<feature type="domain" description="Amidase" evidence="2">
    <location>
        <begin position="26"/>
        <end position="445"/>
    </location>
</feature>
<comment type="caution">
    <text evidence="3">The sequence shown here is derived from an EMBL/GenBank/DDBJ whole genome shotgun (WGS) entry which is preliminary data.</text>
</comment>
<dbReference type="PANTHER" id="PTHR11895:SF7">
    <property type="entry name" value="GLUTAMYL-TRNA(GLN) AMIDOTRANSFERASE SUBUNIT A, MITOCHONDRIAL"/>
    <property type="match status" value="1"/>
</dbReference>
<organism evidence="3 4">
    <name type="scientific">Sneathiella sedimenti</name>
    <dbReference type="NCBI Taxonomy" id="2816034"/>
    <lineage>
        <taxon>Bacteria</taxon>
        <taxon>Pseudomonadati</taxon>
        <taxon>Pseudomonadota</taxon>
        <taxon>Alphaproteobacteria</taxon>
        <taxon>Sneathiellales</taxon>
        <taxon>Sneathiellaceae</taxon>
        <taxon>Sneathiella</taxon>
    </lineage>
</organism>
<keyword evidence="4" id="KW-1185">Reference proteome</keyword>
<evidence type="ECO:0000313" key="4">
    <source>
        <dbReference type="Proteomes" id="UP000664761"/>
    </source>
</evidence>
<dbReference type="SUPFAM" id="SSF75304">
    <property type="entry name" value="Amidase signature (AS) enzymes"/>
    <property type="match status" value="1"/>
</dbReference>
<gene>
    <name evidence="3" type="ORF">J0X12_06305</name>
</gene>
<dbReference type="InterPro" id="IPR000120">
    <property type="entry name" value="Amidase"/>
</dbReference>
<sequence length="466" mass="49894">MTEELAFKSAQSLSRSFRSGELSPIEVVENLFSRIEMLEPILNAFCVLDRDAAMTAARASEKRWAMGRPLSPLDGIPVSVKDIILTKGWPTLRGSLTIDPDQAWDVDGPAVARLREAGAVIFGKTTTPEFASKPVTNSALTGITRNPWNPALTPGGSSGGAAAAVASGLGPLALATDAGGSIRIPASLCGVFGHKPSGGRVPMFPPTPYASLAGFGPITRTVGDAAMMLSVISRPDPRDFGSLPYDPVTYEVELERADLSTLRIAYSPTLGYANVDAEVEGVVRKAVGLLKDAGTRVDEIDKVMNSPIELLERLKRGFADYAFRHLGPEKLAMVDPQIAAEIEAARGADLAEHFDAEMERAELHRQMAEFHQTYDILLSPAISAQAFPAELDAPEGSGRYGWIPFTSPFNLTRQPAASIPCGFSATGMPIGMQIVGPQFADKTVLQAARLFEKILPWAEFRPGFGK</sequence>
<accession>A0ABS3F3W9</accession>
<dbReference type="Gene3D" id="3.90.1300.10">
    <property type="entry name" value="Amidase signature (AS) domain"/>
    <property type="match status" value="1"/>
</dbReference>
<evidence type="ECO:0000256" key="1">
    <source>
        <dbReference type="ARBA" id="ARBA00009199"/>
    </source>
</evidence>
<dbReference type="PANTHER" id="PTHR11895">
    <property type="entry name" value="TRANSAMIDASE"/>
    <property type="match status" value="1"/>
</dbReference>
<dbReference type="InterPro" id="IPR023631">
    <property type="entry name" value="Amidase_dom"/>
</dbReference>
<dbReference type="Proteomes" id="UP000664761">
    <property type="component" value="Unassembled WGS sequence"/>
</dbReference>
<dbReference type="EMBL" id="JAFLNC010000002">
    <property type="protein sequence ID" value="MBO0333214.1"/>
    <property type="molecule type" value="Genomic_DNA"/>
</dbReference>
<protein>
    <submittedName>
        <fullName evidence="3">Amidase</fullName>
        <ecNumber evidence="3">3.5.1.4</ecNumber>
    </submittedName>
</protein>
<dbReference type="NCBIfam" id="NF004815">
    <property type="entry name" value="PRK06169.1"/>
    <property type="match status" value="1"/>
</dbReference>
<dbReference type="RefSeq" id="WP_207043361.1">
    <property type="nucleotide sequence ID" value="NZ_JAFLNC010000002.1"/>
</dbReference>
<dbReference type="InterPro" id="IPR020556">
    <property type="entry name" value="Amidase_CS"/>
</dbReference>
<dbReference type="Pfam" id="PF01425">
    <property type="entry name" value="Amidase"/>
    <property type="match status" value="1"/>
</dbReference>
<dbReference type="InterPro" id="IPR036928">
    <property type="entry name" value="AS_sf"/>
</dbReference>
<evidence type="ECO:0000313" key="3">
    <source>
        <dbReference type="EMBL" id="MBO0333214.1"/>
    </source>
</evidence>
<keyword evidence="3" id="KW-0378">Hydrolase</keyword>
<comment type="similarity">
    <text evidence="1">Belongs to the amidase family.</text>
</comment>
<name>A0ABS3F3W9_9PROT</name>
<reference evidence="3 4" key="1">
    <citation type="submission" date="2021-03" db="EMBL/GenBank/DDBJ databases">
        <title>Sneathiella sp. CAU 1612 isolated from Kang Won-do.</title>
        <authorList>
            <person name="Kim W."/>
        </authorList>
    </citation>
    <scope>NUCLEOTIDE SEQUENCE [LARGE SCALE GENOMIC DNA]</scope>
    <source>
        <strain evidence="3 4">CAU 1612</strain>
    </source>
</reference>
<evidence type="ECO:0000259" key="2">
    <source>
        <dbReference type="Pfam" id="PF01425"/>
    </source>
</evidence>
<dbReference type="GO" id="GO:0004040">
    <property type="term" value="F:amidase activity"/>
    <property type="evidence" value="ECO:0007669"/>
    <property type="project" value="UniProtKB-EC"/>
</dbReference>
<dbReference type="EC" id="3.5.1.4" evidence="3"/>